<dbReference type="Proteomes" id="UP000779508">
    <property type="component" value="Unassembled WGS sequence"/>
</dbReference>
<evidence type="ECO:0000259" key="1">
    <source>
        <dbReference type="PROSITE" id="PS51832"/>
    </source>
</evidence>
<reference evidence="2 3" key="1">
    <citation type="submission" date="2021-06" db="EMBL/GenBank/DDBJ databases">
        <authorList>
            <person name="Sun Q."/>
            <person name="Li D."/>
        </authorList>
    </citation>
    <scope>NUCLEOTIDE SEQUENCE [LARGE SCALE GENOMIC DNA]</scope>
    <source>
        <strain evidence="2 3">MSJ-5</strain>
    </source>
</reference>
<gene>
    <name evidence="2" type="ORF">KQI88_13835</name>
</gene>
<proteinExistence type="predicted"/>
<accession>A0ABS6G4S9</accession>
<protein>
    <submittedName>
        <fullName evidence="2">HD-GYP domain-containing protein</fullName>
    </submittedName>
</protein>
<dbReference type="SMART" id="SM00471">
    <property type="entry name" value="HDc"/>
    <property type="match status" value="1"/>
</dbReference>
<dbReference type="PANTHER" id="PTHR43155">
    <property type="entry name" value="CYCLIC DI-GMP PHOSPHODIESTERASE PA4108-RELATED"/>
    <property type="match status" value="1"/>
</dbReference>
<comment type="caution">
    <text evidence="2">The sequence shown here is derived from an EMBL/GenBank/DDBJ whole genome shotgun (WGS) entry which is preliminary data.</text>
</comment>
<dbReference type="RefSeq" id="WP_216418279.1">
    <property type="nucleotide sequence ID" value="NZ_JAHLQK010000005.1"/>
</dbReference>
<dbReference type="Pfam" id="PF13487">
    <property type="entry name" value="HD_5"/>
    <property type="match status" value="1"/>
</dbReference>
<organism evidence="2 3">
    <name type="scientific">Alkaliphilus flagellatus</name>
    <dbReference type="NCBI Taxonomy" id="2841507"/>
    <lineage>
        <taxon>Bacteria</taxon>
        <taxon>Bacillati</taxon>
        <taxon>Bacillota</taxon>
        <taxon>Clostridia</taxon>
        <taxon>Peptostreptococcales</taxon>
        <taxon>Natronincolaceae</taxon>
        <taxon>Alkaliphilus</taxon>
    </lineage>
</organism>
<name>A0ABS6G4S9_9FIRM</name>
<dbReference type="PROSITE" id="PS51832">
    <property type="entry name" value="HD_GYP"/>
    <property type="match status" value="1"/>
</dbReference>
<sequence length="360" mass="40951">MRLVPIEYAREGNFLAQPLFNDNGQILLSKGVMLNNRLIFKIKEAGFLYLYINDNKDEEVINDVIKPEIRQKAIVSIKKIYSAIAQENGINSQKRLNDTVTDLKNMIDGIVDEMFAEKSIMIQLVDIRNLDNYTYSHSVNVAILSLVIGISYGLNKNDLYDLALGALLHDIGKMFIPENLLKKPGALTIDEFNIVQEHSLRGFNYMKDELNINARSRIISLQHHEKVDGTGYPYKLKDKEINLFSKIVSIADVYDGLTSDRIYRKAIPVHEALEYIMGGCGRLFDFNLVQAFVKKVVPYPIGTFIKLSNDVIGIVENVNLDFPLRPTVKIIKEKGKICSEYIIDLTKENTIVVEDIVYNI</sequence>
<keyword evidence="3" id="KW-1185">Reference proteome</keyword>
<dbReference type="CDD" id="cd00077">
    <property type="entry name" value="HDc"/>
    <property type="match status" value="1"/>
</dbReference>
<dbReference type="InterPro" id="IPR003607">
    <property type="entry name" value="HD/PDEase_dom"/>
</dbReference>
<evidence type="ECO:0000313" key="2">
    <source>
        <dbReference type="EMBL" id="MBU5677499.1"/>
    </source>
</evidence>
<evidence type="ECO:0000313" key="3">
    <source>
        <dbReference type="Proteomes" id="UP000779508"/>
    </source>
</evidence>
<feature type="domain" description="HD-GYP" evidence="1">
    <location>
        <begin position="112"/>
        <end position="308"/>
    </location>
</feature>
<dbReference type="EMBL" id="JAHLQK010000005">
    <property type="protein sequence ID" value="MBU5677499.1"/>
    <property type="molecule type" value="Genomic_DNA"/>
</dbReference>
<dbReference type="InterPro" id="IPR037522">
    <property type="entry name" value="HD_GYP_dom"/>
</dbReference>
<dbReference type="PANTHER" id="PTHR43155:SF2">
    <property type="entry name" value="CYCLIC DI-GMP PHOSPHODIESTERASE PA4108"/>
    <property type="match status" value="1"/>
</dbReference>